<organism evidence="2 3">
    <name type="scientific">Archangium violaceum Cb vi76</name>
    <dbReference type="NCBI Taxonomy" id="1406225"/>
    <lineage>
        <taxon>Bacteria</taxon>
        <taxon>Pseudomonadati</taxon>
        <taxon>Myxococcota</taxon>
        <taxon>Myxococcia</taxon>
        <taxon>Myxococcales</taxon>
        <taxon>Cystobacterineae</taxon>
        <taxon>Archangiaceae</taxon>
        <taxon>Archangium</taxon>
    </lineage>
</organism>
<protein>
    <submittedName>
        <fullName evidence="2">Serine/threonine protein kinase</fullName>
    </submittedName>
</protein>
<dbReference type="SMART" id="SM00331">
    <property type="entry name" value="PP2C_SIG"/>
    <property type="match status" value="1"/>
</dbReference>
<dbReference type="EMBL" id="JPMI01000154">
    <property type="protein sequence ID" value="KFA91264.1"/>
    <property type="molecule type" value="Genomic_DNA"/>
</dbReference>
<dbReference type="SUPFAM" id="SSF55874">
    <property type="entry name" value="ATPase domain of HSP90 chaperone/DNA topoisomerase II/histidine kinase"/>
    <property type="match status" value="1"/>
</dbReference>
<dbReference type="InterPro" id="IPR003594">
    <property type="entry name" value="HATPase_dom"/>
</dbReference>
<dbReference type="Gene3D" id="3.60.40.10">
    <property type="entry name" value="PPM-type phosphatase domain"/>
    <property type="match status" value="1"/>
</dbReference>
<reference evidence="2 3" key="1">
    <citation type="submission" date="2014-07" db="EMBL/GenBank/DDBJ databases">
        <title>Draft Genome Sequence of Gephyronic Acid Producer, Cystobacter violaceus Strain Cb vi76.</title>
        <authorList>
            <person name="Stevens D.C."/>
            <person name="Young J."/>
            <person name="Carmichael R."/>
            <person name="Tan J."/>
            <person name="Taylor R.E."/>
        </authorList>
    </citation>
    <scope>NUCLEOTIDE SEQUENCE [LARGE SCALE GENOMIC DNA]</scope>
    <source>
        <strain evidence="2 3">Cb vi76</strain>
    </source>
</reference>
<evidence type="ECO:0000313" key="2">
    <source>
        <dbReference type="EMBL" id="KFA91264.1"/>
    </source>
</evidence>
<dbReference type="Pfam" id="PF13581">
    <property type="entry name" value="HATPase_c_2"/>
    <property type="match status" value="1"/>
</dbReference>
<dbReference type="AlphaFoldDB" id="A0A084SS29"/>
<keyword evidence="2" id="KW-0808">Transferase</keyword>
<comment type="caution">
    <text evidence="2">The sequence shown here is derived from an EMBL/GenBank/DDBJ whole genome shotgun (WGS) entry which is preliminary data.</text>
</comment>
<dbReference type="Pfam" id="PF07228">
    <property type="entry name" value="SpoIIE"/>
    <property type="match status" value="1"/>
</dbReference>
<keyword evidence="2" id="KW-0418">Kinase</keyword>
<dbReference type="PANTHER" id="PTHR35801">
    <property type="entry name" value="PHOSPHOSERINE PHOSPHATASE RSBX"/>
    <property type="match status" value="1"/>
</dbReference>
<dbReference type="InterPro" id="IPR001932">
    <property type="entry name" value="PPM-type_phosphatase-like_dom"/>
</dbReference>
<evidence type="ECO:0000259" key="1">
    <source>
        <dbReference type="PROSITE" id="PS51746"/>
    </source>
</evidence>
<name>A0A084SS29_9BACT</name>
<dbReference type="RefSeq" id="WP_043399250.1">
    <property type="nucleotide sequence ID" value="NZ_JPMI01000154.1"/>
</dbReference>
<accession>A0A084SS29</accession>
<dbReference type="InterPro" id="IPR039248">
    <property type="entry name" value="Ptase_RsbX"/>
</dbReference>
<dbReference type="GO" id="GO:0004674">
    <property type="term" value="F:protein serine/threonine kinase activity"/>
    <property type="evidence" value="ECO:0007669"/>
    <property type="project" value="UniProtKB-KW"/>
</dbReference>
<dbReference type="PANTHER" id="PTHR35801:SF1">
    <property type="entry name" value="PHOSPHOSERINE PHOSPHATASE RSBX"/>
    <property type="match status" value="1"/>
</dbReference>
<dbReference type="InterPro" id="IPR036457">
    <property type="entry name" value="PPM-type-like_dom_sf"/>
</dbReference>
<keyword evidence="2" id="KW-0723">Serine/threonine-protein kinase</keyword>
<dbReference type="CDD" id="cd16934">
    <property type="entry name" value="HATPase_RsbT-like"/>
    <property type="match status" value="1"/>
</dbReference>
<proteinExistence type="predicted"/>
<dbReference type="Gene3D" id="3.30.565.10">
    <property type="entry name" value="Histidine kinase-like ATPase, C-terminal domain"/>
    <property type="match status" value="1"/>
</dbReference>
<evidence type="ECO:0000313" key="3">
    <source>
        <dbReference type="Proteomes" id="UP000028547"/>
    </source>
</evidence>
<dbReference type="PROSITE" id="PS51746">
    <property type="entry name" value="PPM_2"/>
    <property type="match status" value="1"/>
</dbReference>
<gene>
    <name evidence="2" type="ORF">Q664_23240</name>
</gene>
<dbReference type="SUPFAM" id="SSF81606">
    <property type="entry name" value="PP2C-like"/>
    <property type="match status" value="1"/>
</dbReference>
<dbReference type="InterPro" id="IPR036890">
    <property type="entry name" value="HATPase_C_sf"/>
</dbReference>
<dbReference type="Proteomes" id="UP000028547">
    <property type="component" value="Unassembled WGS sequence"/>
</dbReference>
<feature type="domain" description="PPM-type phosphatase" evidence="1">
    <location>
        <begin position="143"/>
        <end position="330"/>
    </location>
</feature>
<sequence length="337" mass="35221">MEVSSTAIPVTESSQAGHARRMAAALAARLGFSEEAQGKVAIVVSEAAKNLVAHARDGFILLRALHSGPKVGVEVLALDRGPGILDVERCLRDGFSTAGTSGVGLGAMRRMSTLFDIHSVPGAGTAVVAQLWADQPPSGSRVELGVVCVPMPGEEVCGDSWAVDTKADRCVFLVADGLGHGPEAARASRAAVVSFLEQGSLGPVELLRGAHQELRSTRGAAVSFASLDGARLHYAGVGNISAAVVSPEGVIQRLVSMNGTLGHQAPRMQQFSYPWSAGATLVMCSDGLASQWRLDAYPGLLARHPSLVAGVLYRDFVRGRDDATVLVARELPRGESR</sequence>